<dbReference type="AlphaFoldDB" id="A0A9Q8P313"/>
<dbReference type="OMA" id="HIRAMHI"/>
<protein>
    <submittedName>
        <fullName evidence="1">Uncharacterized protein</fullName>
    </submittedName>
</protein>
<dbReference type="EMBL" id="CP090163">
    <property type="protein sequence ID" value="UJO11281.1"/>
    <property type="molecule type" value="Genomic_DNA"/>
</dbReference>
<accession>A0A9Q8P313</accession>
<dbReference type="GeneID" id="71980189"/>
<dbReference type="Proteomes" id="UP000756132">
    <property type="component" value="Chromosome 1"/>
</dbReference>
<keyword evidence="2" id="KW-1185">Reference proteome</keyword>
<dbReference type="OrthoDB" id="3910132at2759"/>
<name>A0A9Q8P313_PASFU</name>
<reference evidence="1" key="1">
    <citation type="submission" date="2021-12" db="EMBL/GenBank/DDBJ databases">
        <authorList>
            <person name="Zaccaron A."/>
            <person name="Stergiopoulos I."/>
        </authorList>
    </citation>
    <scope>NUCLEOTIDE SEQUENCE</scope>
    <source>
        <strain evidence="1">Race5_Kim</strain>
    </source>
</reference>
<evidence type="ECO:0000313" key="2">
    <source>
        <dbReference type="Proteomes" id="UP000756132"/>
    </source>
</evidence>
<dbReference type="RefSeq" id="XP_047755647.1">
    <property type="nucleotide sequence ID" value="XM_047899459.1"/>
</dbReference>
<gene>
    <name evidence="1" type="ORF">CLAFUR5_00311</name>
</gene>
<organism evidence="1 2">
    <name type="scientific">Passalora fulva</name>
    <name type="common">Tomato leaf mold</name>
    <name type="synonym">Cladosporium fulvum</name>
    <dbReference type="NCBI Taxonomy" id="5499"/>
    <lineage>
        <taxon>Eukaryota</taxon>
        <taxon>Fungi</taxon>
        <taxon>Dikarya</taxon>
        <taxon>Ascomycota</taxon>
        <taxon>Pezizomycotina</taxon>
        <taxon>Dothideomycetes</taxon>
        <taxon>Dothideomycetidae</taxon>
        <taxon>Mycosphaerellales</taxon>
        <taxon>Mycosphaerellaceae</taxon>
        <taxon>Fulvia</taxon>
    </lineage>
</organism>
<dbReference type="KEGG" id="ffu:CLAFUR5_00311"/>
<reference evidence="1" key="2">
    <citation type="journal article" date="2022" name="Microb. Genom.">
        <title>A chromosome-scale genome assembly of the tomato pathogen Cladosporium fulvum reveals a compartmentalized genome architecture and the presence of a dispensable chromosome.</title>
        <authorList>
            <person name="Zaccaron A.Z."/>
            <person name="Chen L.H."/>
            <person name="Samaras A."/>
            <person name="Stergiopoulos I."/>
        </authorList>
    </citation>
    <scope>NUCLEOTIDE SEQUENCE</scope>
    <source>
        <strain evidence="1">Race5_Kim</strain>
    </source>
</reference>
<proteinExistence type="predicted"/>
<evidence type="ECO:0000313" key="1">
    <source>
        <dbReference type="EMBL" id="UJO11281.1"/>
    </source>
</evidence>
<sequence>MGCNKIGHVHQWPTSGTLVVQRCEVKCNFCEGEAAEKSFKYAWFLRRHIRAMHIKNGPYRNLVVSEDWDDAHAVGAKHKKTRQRVKKATKPPAPYYAVQPAYDGQLAQGHDILTAQPATLDVGLSHGFSLDDILARDDGNYGFALGDEESSNLMPADILDAANVDSWLNHLGTEAYDLPPLDSLDASATYLFNAAGAAELNELEPDLSPVDSISNVSDDIEATFDDADIPFLPAYNVEGPAGSSSVNDESPFTPTPVFAQPDFFGDATYNLDHEYQTRLLPPYHLITPDDNPFTNSNTATPEEDEHFQSMMTILDTAAAQIVEKGMGLDQLLSCVDTFSRGLKQMMPEKTALQTGTQHKGPEKKSLHIQLPTAETVDLTDDTFDEAFNALRTPTFSQILGMGEGVEV</sequence>